<evidence type="ECO:0000313" key="5">
    <source>
        <dbReference type="EMBL" id="GGG97317.1"/>
    </source>
</evidence>
<dbReference type="PANTHER" id="PTHR43280">
    <property type="entry name" value="ARAC-FAMILY TRANSCRIPTIONAL REGULATOR"/>
    <property type="match status" value="1"/>
</dbReference>
<organism evidence="5 6">
    <name type="scientific">Parapedobacter pyrenivorans</name>
    <dbReference type="NCBI Taxonomy" id="1305674"/>
    <lineage>
        <taxon>Bacteria</taxon>
        <taxon>Pseudomonadati</taxon>
        <taxon>Bacteroidota</taxon>
        <taxon>Sphingobacteriia</taxon>
        <taxon>Sphingobacteriales</taxon>
        <taxon>Sphingobacteriaceae</taxon>
        <taxon>Parapedobacter</taxon>
    </lineage>
</organism>
<reference evidence="5" key="1">
    <citation type="journal article" date="2014" name="Int. J. Syst. Evol. Microbiol.">
        <title>Complete genome sequence of Corynebacterium casei LMG S-19264T (=DSM 44701T), isolated from a smear-ripened cheese.</title>
        <authorList>
            <consortium name="US DOE Joint Genome Institute (JGI-PGF)"/>
            <person name="Walter F."/>
            <person name="Albersmeier A."/>
            <person name="Kalinowski J."/>
            <person name="Ruckert C."/>
        </authorList>
    </citation>
    <scope>NUCLEOTIDE SEQUENCE</scope>
    <source>
        <strain evidence="5">CGMCC 1.12195</strain>
    </source>
</reference>
<dbReference type="InterPro" id="IPR018062">
    <property type="entry name" value="HTH_AraC-typ_CS"/>
</dbReference>
<keyword evidence="2" id="KW-0238">DNA-binding</keyword>
<dbReference type="InterPro" id="IPR020449">
    <property type="entry name" value="Tscrpt_reg_AraC-type_HTH"/>
</dbReference>
<dbReference type="SUPFAM" id="SSF46689">
    <property type="entry name" value="Homeodomain-like"/>
    <property type="match status" value="2"/>
</dbReference>
<dbReference type="PROSITE" id="PS01124">
    <property type="entry name" value="HTH_ARAC_FAMILY_2"/>
    <property type="match status" value="1"/>
</dbReference>
<feature type="domain" description="HTH araC/xylS-type" evidence="4">
    <location>
        <begin position="181"/>
        <end position="279"/>
    </location>
</feature>
<evidence type="ECO:0000256" key="2">
    <source>
        <dbReference type="ARBA" id="ARBA00023125"/>
    </source>
</evidence>
<dbReference type="PROSITE" id="PS00041">
    <property type="entry name" value="HTH_ARAC_FAMILY_1"/>
    <property type="match status" value="1"/>
</dbReference>
<keyword evidence="3" id="KW-0804">Transcription</keyword>
<evidence type="ECO:0000313" key="6">
    <source>
        <dbReference type="Proteomes" id="UP000660862"/>
    </source>
</evidence>
<dbReference type="InterPro" id="IPR011051">
    <property type="entry name" value="RmlC_Cupin_sf"/>
</dbReference>
<protein>
    <submittedName>
        <fullName evidence="5">AraC family transcriptional regulator</fullName>
    </submittedName>
</protein>
<comment type="caution">
    <text evidence="5">The sequence shown here is derived from an EMBL/GenBank/DDBJ whole genome shotgun (WGS) entry which is preliminary data.</text>
</comment>
<dbReference type="EMBL" id="BMER01000004">
    <property type="protein sequence ID" value="GGG97317.1"/>
    <property type="molecule type" value="Genomic_DNA"/>
</dbReference>
<evidence type="ECO:0000256" key="3">
    <source>
        <dbReference type="ARBA" id="ARBA00023163"/>
    </source>
</evidence>
<keyword evidence="1" id="KW-0805">Transcription regulation</keyword>
<reference evidence="5" key="2">
    <citation type="submission" date="2020-09" db="EMBL/GenBank/DDBJ databases">
        <authorList>
            <person name="Sun Q."/>
            <person name="Zhou Y."/>
        </authorList>
    </citation>
    <scope>NUCLEOTIDE SEQUENCE</scope>
    <source>
        <strain evidence="5">CGMCC 1.12195</strain>
    </source>
</reference>
<dbReference type="Pfam" id="PF12833">
    <property type="entry name" value="HTH_18"/>
    <property type="match status" value="1"/>
</dbReference>
<dbReference type="InterPro" id="IPR014710">
    <property type="entry name" value="RmlC-like_jellyroll"/>
</dbReference>
<dbReference type="PANTHER" id="PTHR43280:SF27">
    <property type="entry name" value="TRANSCRIPTIONAL REGULATOR MTLR"/>
    <property type="match status" value="1"/>
</dbReference>
<sequence length="282" mass="32067">MQKATPEILPNGNRQSFLFRKFGNEAFLAPFHYHQEYELTWIARGWGKRFVGNRMEDFSDGDFVLIGPNQPHCWKLDPSVRSAKAIVIQFSHSFLGTDFFERPELELIRSMLQASVSGLKFTVDKKPELAGLKAIGRADGARRVLLLLDLLDMLSLKPYKTIGAAAMYDTAADPADTKRINVVMAYIVEHFKDDISLEEVADIASLTPNAFCKYFKRVTRKTFMDTVIQYRLNHASQQLIHTEDSVSAIAIASGFNDLSYFYKMFKSKLGMSPLAYRNSFNH</sequence>
<dbReference type="GO" id="GO:0043565">
    <property type="term" value="F:sequence-specific DNA binding"/>
    <property type="evidence" value="ECO:0007669"/>
    <property type="project" value="InterPro"/>
</dbReference>
<dbReference type="Gene3D" id="1.10.10.60">
    <property type="entry name" value="Homeodomain-like"/>
    <property type="match status" value="2"/>
</dbReference>
<dbReference type="Proteomes" id="UP000660862">
    <property type="component" value="Unassembled WGS sequence"/>
</dbReference>
<dbReference type="PRINTS" id="PR00032">
    <property type="entry name" value="HTHARAC"/>
</dbReference>
<dbReference type="SMART" id="SM00342">
    <property type="entry name" value="HTH_ARAC"/>
    <property type="match status" value="1"/>
</dbReference>
<evidence type="ECO:0000259" key="4">
    <source>
        <dbReference type="PROSITE" id="PS01124"/>
    </source>
</evidence>
<dbReference type="RefSeq" id="WP_188507455.1">
    <property type="nucleotide sequence ID" value="NZ_BMER01000004.1"/>
</dbReference>
<dbReference type="InterPro" id="IPR009057">
    <property type="entry name" value="Homeodomain-like_sf"/>
</dbReference>
<gene>
    <name evidence="5" type="ORF">GCM10007415_35810</name>
</gene>
<dbReference type="CDD" id="cd06976">
    <property type="entry name" value="cupin_MtlR-like_N"/>
    <property type="match status" value="1"/>
</dbReference>
<dbReference type="Gene3D" id="2.60.120.10">
    <property type="entry name" value="Jelly Rolls"/>
    <property type="match status" value="1"/>
</dbReference>
<dbReference type="SUPFAM" id="SSF51182">
    <property type="entry name" value="RmlC-like cupins"/>
    <property type="match status" value="1"/>
</dbReference>
<dbReference type="InterPro" id="IPR018060">
    <property type="entry name" value="HTH_AraC"/>
</dbReference>
<proteinExistence type="predicted"/>
<keyword evidence="6" id="KW-1185">Reference proteome</keyword>
<evidence type="ECO:0000256" key="1">
    <source>
        <dbReference type="ARBA" id="ARBA00023015"/>
    </source>
</evidence>
<name>A0A917HY77_9SPHI</name>
<accession>A0A917HY77</accession>
<dbReference type="AlphaFoldDB" id="A0A917HY77"/>
<dbReference type="GO" id="GO:0003700">
    <property type="term" value="F:DNA-binding transcription factor activity"/>
    <property type="evidence" value="ECO:0007669"/>
    <property type="project" value="InterPro"/>
</dbReference>